<comment type="function">
    <text evidence="4">Involved in the third step of the chorismate pathway, which leads to the biosynthesis of aromatic amino acids. Catalyzes the cis-dehydration of 3-dehydroquinate (DHQ) and introduces the first double bond of the aromatic ring to yield 3-dehydroshikimate.</text>
</comment>
<feature type="binding site" evidence="4">
    <location>
        <position position="72"/>
    </location>
    <ligand>
        <name>3-dehydroquinate</name>
        <dbReference type="ChEBI" id="CHEBI:32364"/>
    </ligand>
</feature>
<feature type="active site" description="Proton donor/acceptor" evidence="4">
    <location>
        <position position="134"/>
    </location>
</feature>
<dbReference type="Pfam" id="PF01487">
    <property type="entry name" value="DHquinase_I"/>
    <property type="match status" value="1"/>
</dbReference>
<keyword evidence="2 4" id="KW-0456">Lyase</keyword>
<proteinExistence type="inferred from homology"/>
<dbReference type="GO" id="GO:0008652">
    <property type="term" value="P:amino acid biosynthetic process"/>
    <property type="evidence" value="ECO:0007669"/>
    <property type="project" value="UniProtKB-KW"/>
</dbReference>
<dbReference type="EMBL" id="PDJD01000001">
    <property type="protein sequence ID" value="PFG19674.1"/>
    <property type="molecule type" value="Genomic_DNA"/>
</dbReference>
<dbReference type="UniPathway" id="UPA00053">
    <property type="reaction ID" value="UER00086"/>
</dbReference>
<comment type="similarity">
    <text evidence="4">Belongs to the type-I 3-dehydroquinase family.</text>
</comment>
<accession>A0A2A9CZ17</accession>
<gene>
    <name evidence="4" type="primary">aroD</name>
    <name evidence="5" type="ORF">ATL40_1242</name>
</gene>
<dbReference type="GO" id="GO:0009073">
    <property type="term" value="P:aromatic amino acid family biosynthetic process"/>
    <property type="evidence" value="ECO:0007669"/>
    <property type="project" value="UniProtKB-KW"/>
</dbReference>
<evidence type="ECO:0000313" key="6">
    <source>
        <dbReference type="Proteomes" id="UP000224915"/>
    </source>
</evidence>
<dbReference type="CDD" id="cd00502">
    <property type="entry name" value="DHQase_I"/>
    <property type="match status" value="1"/>
</dbReference>
<sequence>MLLSPSVPVIVVPVSEPTVAAARESSRAAVRAGAEVIEWRLDALAVDDLADAGAAIGGLAREVGVEILATYRSIAEGGAGPLGDDAYRDLLLALLEHPRGLAAVDVELSRPEEDVAAIVAAARCAEVPTVGSSHDFTGFPDDVVTRFAELARRGHDVLKVAVTAGDDLEVIRLLEAAVTARHTLGRAVVPIAMGERGVLTRVGGALWGAPFTFARHGAGSAPGQPTVSEVAAALALLGGTS</sequence>
<comment type="subunit">
    <text evidence="4">Homodimer.</text>
</comment>
<dbReference type="HAMAP" id="MF_00214">
    <property type="entry name" value="AroD"/>
    <property type="match status" value="1"/>
</dbReference>
<dbReference type="Gene3D" id="3.20.20.70">
    <property type="entry name" value="Aldolase class I"/>
    <property type="match status" value="1"/>
</dbReference>
<dbReference type="InterPro" id="IPR013785">
    <property type="entry name" value="Aldolase_TIM"/>
</dbReference>
<feature type="binding site" evidence="4">
    <location>
        <begin position="38"/>
        <end position="40"/>
    </location>
    <ligand>
        <name>3-dehydroquinate</name>
        <dbReference type="ChEBI" id="CHEBI:32364"/>
    </ligand>
</feature>
<comment type="catalytic activity">
    <reaction evidence="1 4">
        <text>3-dehydroquinate = 3-dehydroshikimate + H2O</text>
        <dbReference type="Rhea" id="RHEA:21096"/>
        <dbReference type="ChEBI" id="CHEBI:15377"/>
        <dbReference type="ChEBI" id="CHEBI:16630"/>
        <dbReference type="ChEBI" id="CHEBI:32364"/>
        <dbReference type="EC" id="4.2.1.10"/>
    </reaction>
</comment>
<dbReference type="AlphaFoldDB" id="A0A2A9CZ17"/>
<dbReference type="PANTHER" id="PTHR43699:SF1">
    <property type="entry name" value="3-DEHYDROQUINATE DEHYDRATASE"/>
    <property type="match status" value="1"/>
</dbReference>
<feature type="binding site" evidence="4">
    <location>
        <position position="220"/>
    </location>
    <ligand>
        <name>3-dehydroquinate</name>
        <dbReference type="ChEBI" id="CHEBI:32364"/>
    </ligand>
</feature>
<comment type="pathway">
    <text evidence="4">Metabolic intermediate biosynthesis; chorismate biosynthesis; chorismate from D-erythrose 4-phosphate and phosphoenolpyruvate: step 3/7.</text>
</comment>
<dbReference type="GO" id="GO:0003855">
    <property type="term" value="F:3-dehydroquinate dehydratase activity"/>
    <property type="evidence" value="ECO:0007669"/>
    <property type="project" value="UniProtKB-UniRule"/>
</dbReference>
<feature type="binding site" evidence="4">
    <location>
        <position position="224"/>
    </location>
    <ligand>
        <name>3-dehydroquinate</name>
        <dbReference type="ChEBI" id="CHEBI:32364"/>
    </ligand>
</feature>
<dbReference type="GO" id="GO:0046279">
    <property type="term" value="P:3,4-dihydroxybenzoate biosynthetic process"/>
    <property type="evidence" value="ECO:0007669"/>
    <property type="project" value="TreeGrafter"/>
</dbReference>
<comment type="caution">
    <text evidence="5">The sequence shown here is derived from an EMBL/GenBank/DDBJ whole genome shotgun (WGS) entry which is preliminary data.</text>
</comment>
<evidence type="ECO:0000256" key="2">
    <source>
        <dbReference type="ARBA" id="ARBA00023239"/>
    </source>
</evidence>
<dbReference type="InterPro" id="IPR001381">
    <property type="entry name" value="DHquinase_I"/>
</dbReference>
<dbReference type="Proteomes" id="UP000224915">
    <property type="component" value="Unassembled WGS sequence"/>
</dbReference>
<keyword evidence="6" id="KW-1185">Reference proteome</keyword>
<name>A0A2A9CZ17_9MICO</name>
<feature type="active site" description="Schiff-base intermediate with substrate" evidence="4">
    <location>
        <position position="159"/>
    </location>
</feature>
<comment type="caution">
    <text evidence="4">Lacks conserved residue(s) required for the propagation of feature annotation.</text>
</comment>
<keyword evidence="4" id="KW-0057">Aromatic amino acid biosynthesis</keyword>
<protein>
    <recommendedName>
        <fullName evidence="4">3-dehydroquinate dehydratase</fullName>
        <shortName evidence="4">3-dehydroquinase</shortName>
        <ecNumber evidence="4">4.2.1.10</ecNumber>
    </recommendedName>
    <alternativeName>
        <fullName evidence="4">Type I DHQase</fullName>
    </alternativeName>
    <alternativeName>
        <fullName evidence="4">Type I dehydroquinase</fullName>
        <shortName evidence="4">DHQ1</shortName>
    </alternativeName>
</protein>
<dbReference type="PANTHER" id="PTHR43699">
    <property type="entry name" value="3-DEHYDROQUINATE DEHYDRATASE"/>
    <property type="match status" value="1"/>
</dbReference>
<keyword evidence="3 4" id="KW-0704">Schiff base</keyword>
<dbReference type="SUPFAM" id="SSF51569">
    <property type="entry name" value="Aldolase"/>
    <property type="match status" value="1"/>
</dbReference>
<dbReference type="OrthoDB" id="9813659at2"/>
<feature type="binding site" evidence="4">
    <location>
        <position position="201"/>
    </location>
    <ligand>
        <name>3-dehydroquinate</name>
        <dbReference type="ChEBI" id="CHEBI:32364"/>
    </ligand>
</feature>
<dbReference type="EC" id="4.2.1.10" evidence="4"/>
<evidence type="ECO:0000256" key="1">
    <source>
        <dbReference type="ARBA" id="ARBA00001864"/>
    </source>
</evidence>
<dbReference type="InterPro" id="IPR050146">
    <property type="entry name" value="Type-I_3-dehydroquinase"/>
</dbReference>
<evidence type="ECO:0000256" key="3">
    <source>
        <dbReference type="ARBA" id="ARBA00023270"/>
    </source>
</evidence>
<evidence type="ECO:0000256" key="4">
    <source>
        <dbReference type="HAMAP-Rule" id="MF_00214"/>
    </source>
</evidence>
<evidence type="ECO:0000313" key="5">
    <source>
        <dbReference type="EMBL" id="PFG19674.1"/>
    </source>
</evidence>
<keyword evidence="4" id="KW-0028">Amino-acid biosynthesis</keyword>
<reference evidence="5 6" key="1">
    <citation type="submission" date="2017-10" db="EMBL/GenBank/DDBJ databases">
        <title>Sequencing the genomes of 1000 actinobacteria strains.</title>
        <authorList>
            <person name="Klenk H.-P."/>
        </authorList>
    </citation>
    <scope>NUCLEOTIDE SEQUENCE [LARGE SCALE GENOMIC DNA]</scope>
    <source>
        <strain evidence="5 6">DSM 21801</strain>
    </source>
</reference>
<dbReference type="GO" id="GO:0009423">
    <property type="term" value="P:chorismate biosynthetic process"/>
    <property type="evidence" value="ECO:0007669"/>
    <property type="project" value="UniProtKB-UniRule"/>
</dbReference>
<organism evidence="5 6">
    <name type="scientific">Serinibacter salmoneus</name>
    <dbReference type="NCBI Taxonomy" id="556530"/>
    <lineage>
        <taxon>Bacteria</taxon>
        <taxon>Bacillati</taxon>
        <taxon>Actinomycetota</taxon>
        <taxon>Actinomycetes</taxon>
        <taxon>Micrococcales</taxon>
        <taxon>Beutenbergiaceae</taxon>
        <taxon>Serinibacter</taxon>
    </lineage>
</organism>